<evidence type="ECO:0000313" key="3">
    <source>
        <dbReference type="Proteomes" id="UP000291424"/>
    </source>
</evidence>
<dbReference type="InterPro" id="IPR050263">
    <property type="entry name" value="Bact_Fimbrial_Adh_Pro"/>
</dbReference>
<proteinExistence type="predicted"/>
<dbReference type="PANTHER" id="PTHR33420">
    <property type="entry name" value="FIMBRIAL SUBUNIT ELFA-RELATED"/>
    <property type="match status" value="1"/>
</dbReference>
<accession>A0A4R0G2T4</accession>
<dbReference type="AlphaFoldDB" id="A0A4R0G2T4"/>
<name>A0A4R0G2T4_9ENTR</name>
<organism evidence="2 3">
    <name type="scientific">Enterobacter wuhouensis</name>
    <dbReference type="NCBI Taxonomy" id="2529381"/>
    <lineage>
        <taxon>Bacteria</taxon>
        <taxon>Pseudomonadati</taxon>
        <taxon>Pseudomonadota</taxon>
        <taxon>Gammaproteobacteria</taxon>
        <taxon>Enterobacterales</taxon>
        <taxon>Enterobacteriaceae</taxon>
        <taxon>Enterobacter</taxon>
    </lineage>
</organism>
<dbReference type="InterPro" id="IPR000259">
    <property type="entry name" value="Adhesion_dom_fimbrial"/>
</dbReference>
<dbReference type="Pfam" id="PF00419">
    <property type="entry name" value="Fimbrial"/>
    <property type="match status" value="1"/>
</dbReference>
<dbReference type="EMBL" id="SJOO01000012">
    <property type="protein sequence ID" value="TCB89953.1"/>
    <property type="molecule type" value="Genomic_DNA"/>
</dbReference>
<evidence type="ECO:0000259" key="1">
    <source>
        <dbReference type="Pfam" id="PF00419"/>
    </source>
</evidence>
<sequence>MMKIHYAWMIVGLLSILPDVGIAHDGTVNITGSIYASSCDVDSSSQSLPVDMGDFSSSGFSAVGDVQGKKKLSINLSNCTTGIEGATITFTGDSDSTNTALLALSDTSGGGGMAGGVGIEILDKDSAQLAINTLSKQYAIAAGNNELDFYLSYMATKIPVTAGNASSVMYFDLSYQ</sequence>
<dbReference type="Proteomes" id="UP000291424">
    <property type="component" value="Unassembled WGS sequence"/>
</dbReference>
<dbReference type="GO" id="GO:0043709">
    <property type="term" value="P:cell adhesion involved in single-species biofilm formation"/>
    <property type="evidence" value="ECO:0007669"/>
    <property type="project" value="TreeGrafter"/>
</dbReference>
<evidence type="ECO:0000313" key="2">
    <source>
        <dbReference type="EMBL" id="TCB89953.1"/>
    </source>
</evidence>
<dbReference type="Gene3D" id="2.60.40.1090">
    <property type="entry name" value="Fimbrial-type adhesion domain"/>
    <property type="match status" value="1"/>
</dbReference>
<feature type="domain" description="Fimbrial-type adhesion" evidence="1">
    <location>
        <begin position="29"/>
        <end position="176"/>
    </location>
</feature>
<dbReference type="OrthoDB" id="6572692at2"/>
<dbReference type="InterPro" id="IPR036937">
    <property type="entry name" value="Adhesion_dom_fimbrial_sf"/>
</dbReference>
<gene>
    <name evidence="2" type="ORF">E0L20_20030</name>
</gene>
<dbReference type="SUPFAM" id="SSF49401">
    <property type="entry name" value="Bacterial adhesins"/>
    <property type="match status" value="1"/>
</dbReference>
<comment type="caution">
    <text evidence="2">The sequence shown here is derived from an EMBL/GenBank/DDBJ whole genome shotgun (WGS) entry which is preliminary data.</text>
</comment>
<dbReference type="GO" id="GO:0009289">
    <property type="term" value="C:pilus"/>
    <property type="evidence" value="ECO:0007669"/>
    <property type="project" value="InterPro"/>
</dbReference>
<reference evidence="2 3" key="1">
    <citation type="submission" date="2019-02" db="EMBL/GenBank/DDBJ databases">
        <title>The draft genome of Enterobacter spp. strains.</title>
        <authorList>
            <person name="Wang C."/>
            <person name="Feng Y."/>
            <person name="Zong Z."/>
        </authorList>
    </citation>
    <scope>NUCLEOTIDE SEQUENCE [LARGE SCALE GENOMIC DNA]</scope>
    <source>
        <strain evidence="2 3">WCHEW120002</strain>
    </source>
</reference>
<dbReference type="InterPro" id="IPR008966">
    <property type="entry name" value="Adhesion_dom_sf"/>
</dbReference>
<dbReference type="PANTHER" id="PTHR33420:SF5">
    <property type="entry name" value="FIMBRIAL SUBUNIT"/>
    <property type="match status" value="1"/>
</dbReference>
<protein>
    <submittedName>
        <fullName evidence="2">Fimbrial protein</fullName>
    </submittedName>
</protein>